<organism evidence="1 2">
    <name type="scientific">Austropuccinia psidii MF-1</name>
    <dbReference type="NCBI Taxonomy" id="1389203"/>
    <lineage>
        <taxon>Eukaryota</taxon>
        <taxon>Fungi</taxon>
        <taxon>Dikarya</taxon>
        <taxon>Basidiomycota</taxon>
        <taxon>Pucciniomycotina</taxon>
        <taxon>Pucciniomycetes</taxon>
        <taxon>Pucciniales</taxon>
        <taxon>Sphaerophragmiaceae</taxon>
        <taxon>Austropuccinia</taxon>
    </lineage>
</organism>
<evidence type="ECO:0000313" key="1">
    <source>
        <dbReference type="EMBL" id="MBW0519504.1"/>
    </source>
</evidence>
<comment type="caution">
    <text evidence="1">The sequence shown here is derived from an EMBL/GenBank/DDBJ whole genome shotgun (WGS) entry which is preliminary data.</text>
</comment>
<dbReference type="AlphaFoldDB" id="A0A9Q3HYF0"/>
<protein>
    <submittedName>
        <fullName evidence="1">Uncharacterized protein</fullName>
    </submittedName>
</protein>
<name>A0A9Q3HYF0_9BASI</name>
<evidence type="ECO:0000313" key="2">
    <source>
        <dbReference type="Proteomes" id="UP000765509"/>
    </source>
</evidence>
<dbReference type="EMBL" id="AVOT02027442">
    <property type="protein sequence ID" value="MBW0519504.1"/>
    <property type="molecule type" value="Genomic_DNA"/>
</dbReference>
<keyword evidence="2" id="KW-1185">Reference proteome</keyword>
<dbReference type="Proteomes" id="UP000765509">
    <property type="component" value="Unassembled WGS sequence"/>
</dbReference>
<sequence length="188" mass="21993">MEHGQQEIQPSITLSKTWRRFQEDMSQRDTFKRYYGNHQRMEFKQAVQTPAREGNWFKGNSSHYPSYRRTIEPDRAYSDSLRITRSRLTQFSSGFTPFRKQNISGQEAPFSTILATFKEKTRIQSKKQDLFQPQEERFKPNDPAAVGIGERSTKQPEIVVNTSRISSPINRAITPTQNEHNVVHLRET</sequence>
<gene>
    <name evidence="1" type="ORF">O181_059219</name>
</gene>
<reference evidence="1" key="1">
    <citation type="submission" date="2021-03" db="EMBL/GenBank/DDBJ databases">
        <title>Draft genome sequence of rust myrtle Austropuccinia psidii MF-1, a brazilian biotype.</title>
        <authorList>
            <person name="Quecine M.C."/>
            <person name="Pachon D.M.R."/>
            <person name="Bonatelli M.L."/>
            <person name="Correr F.H."/>
            <person name="Franceschini L.M."/>
            <person name="Leite T.F."/>
            <person name="Margarido G.R.A."/>
            <person name="Almeida C.A."/>
            <person name="Ferrarezi J.A."/>
            <person name="Labate C.A."/>
        </authorList>
    </citation>
    <scope>NUCLEOTIDE SEQUENCE</scope>
    <source>
        <strain evidence="1">MF-1</strain>
    </source>
</reference>
<accession>A0A9Q3HYF0</accession>
<proteinExistence type="predicted"/>